<name>A0ABR1M2H5_9PEZI</name>
<protein>
    <submittedName>
        <fullName evidence="2">Uncharacterized protein</fullName>
    </submittedName>
</protein>
<dbReference type="EMBL" id="JBBPEH010000003">
    <property type="protein sequence ID" value="KAK7540975.1"/>
    <property type="molecule type" value="Genomic_DNA"/>
</dbReference>
<comment type="caution">
    <text evidence="2">The sequence shown here is derived from an EMBL/GenBank/DDBJ whole genome shotgun (WGS) entry which is preliminary data.</text>
</comment>
<gene>
    <name evidence="2" type="ORF">J3D65DRAFT_262055</name>
</gene>
<feature type="region of interest" description="Disordered" evidence="1">
    <location>
        <begin position="189"/>
        <end position="229"/>
    </location>
</feature>
<sequence>MAPDPRIENHPCRGWRPRPATADMPDRSRSISRESVFPRGRLPGRGVVSQGAFAGAVLLLPQLCGGHVVIWSAPWEVSKIAGASEQKICSSGAGLELVVLGMEWEGGKVGSTHGTGKSKQEMHGVSRQRMSMRLSPMDPETAWSLDDRFCVLSNPLAGLSNDGFSGEATQDRGQRDWLDVATSAKCRKEGPEGRHWRQGRAVCERDNKEPPNGRQADRSGGQEQARAKGVGIPFSSLCMAG</sequence>
<proteinExistence type="predicted"/>
<evidence type="ECO:0000313" key="2">
    <source>
        <dbReference type="EMBL" id="KAK7540975.1"/>
    </source>
</evidence>
<feature type="compositionally biased region" description="Basic and acidic residues" evidence="1">
    <location>
        <begin position="202"/>
        <end position="217"/>
    </location>
</feature>
<dbReference type="RefSeq" id="XP_066657906.1">
    <property type="nucleotide sequence ID" value="XM_066794886.1"/>
</dbReference>
<evidence type="ECO:0000256" key="1">
    <source>
        <dbReference type="SAM" id="MobiDB-lite"/>
    </source>
</evidence>
<evidence type="ECO:0000313" key="3">
    <source>
        <dbReference type="Proteomes" id="UP001360953"/>
    </source>
</evidence>
<organism evidence="2 3">
    <name type="scientific">Phyllosticta citribraziliensis</name>
    <dbReference type="NCBI Taxonomy" id="989973"/>
    <lineage>
        <taxon>Eukaryota</taxon>
        <taxon>Fungi</taxon>
        <taxon>Dikarya</taxon>
        <taxon>Ascomycota</taxon>
        <taxon>Pezizomycotina</taxon>
        <taxon>Dothideomycetes</taxon>
        <taxon>Dothideomycetes incertae sedis</taxon>
        <taxon>Botryosphaeriales</taxon>
        <taxon>Phyllostictaceae</taxon>
        <taxon>Phyllosticta</taxon>
    </lineage>
</organism>
<dbReference type="GeneID" id="92027792"/>
<accession>A0ABR1M2H5</accession>
<feature type="compositionally biased region" description="Basic and acidic residues" evidence="1">
    <location>
        <begin position="1"/>
        <end position="11"/>
    </location>
</feature>
<keyword evidence="3" id="KW-1185">Reference proteome</keyword>
<reference evidence="2 3" key="1">
    <citation type="submission" date="2024-04" db="EMBL/GenBank/DDBJ databases">
        <title>Phyllosticta paracitricarpa is synonymous to the EU quarantine fungus P. citricarpa based on phylogenomic analyses.</title>
        <authorList>
            <consortium name="Lawrence Berkeley National Laboratory"/>
            <person name="Van ingen-buijs V.A."/>
            <person name="Van westerhoven A.C."/>
            <person name="Haridas S."/>
            <person name="Skiadas P."/>
            <person name="Martin F."/>
            <person name="Groenewald J.Z."/>
            <person name="Crous P.W."/>
            <person name="Seidl M.F."/>
        </authorList>
    </citation>
    <scope>NUCLEOTIDE SEQUENCE [LARGE SCALE GENOMIC DNA]</scope>
    <source>
        <strain evidence="2 3">CPC 17464</strain>
    </source>
</reference>
<dbReference type="Proteomes" id="UP001360953">
    <property type="component" value="Unassembled WGS sequence"/>
</dbReference>
<feature type="region of interest" description="Disordered" evidence="1">
    <location>
        <begin position="1"/>
        <end position="40"/>
    </location>
</feature>